<proteinExistence type="predicted"/>
<reference evidence="2" key="1">
    <citation type="journal article" date="2014" name="Int. J. Syst. Evol. Microbiol.">
        <title>Complete genome sequence of Corynebacterium casei LMG S-19264T (=DSM 44701T), isolated from a smear-ripened cheese.</title>
        <authorList>
            <consortium name="US DOE Joint Genome Institute (JGI-PGF)"/>
            <person name="Walter F."/>
            <person name="Albersmeier A."/>
            <person name="Kalinowski J."/>
            <person name="Ruckert C."/>
        </authorList>
    </citation>
    <scope>NUCLEOTIDE SEQUENCE</scope>
    <source>
        <strain evidence="2">CGMCC 1.15454</strain>
    </source>
</reference>
<organism evidence="2 3">
    <name type="scientific">Lentibacillus populi</name>
    <dbReference type="NCBI Taxonomy" id="1827502"/>
    <lineage>
        <taxon>Bacteria</taxon>
        <taxon>Bacillati</taxon>
        <taxon>Bacillota</taxon>
        <taxon>Bacilli</taxon>
        <taxon>Bacillales</taxon>
        <taxon>Bacillaceae</taxon>
        <taxon>Lentibacillus</taxon>
    </lineage>
</organism>
<comment type="caution">
    <text evidence="2">The sequence shown here is derived from an EMBL/GenBank/DDBJ whole genome shotgun (WGS) entry which is preliminary data.</text>
</comment>
<evidence type="ECO:0000256" key="1">
    <source>
        <dbReference type="SAM" id="MobiDB-lite"/>
    </source>
</evidence>
<accession>A0A9W5U0V2</accession>
<dbReference type="AlphaFoldDB" id="A0A9W5U0V2"/>
<dbReference type="EMBL" id="BMJD01000032">
    <property type="protein sequence ID" value="GGB52645.1"/>
    <property type="molecule type" value="Genomic_DNA"/>
</dbReference>
<name>A0A9W5U0V2_9BACI</name>
<feature type="region of interest" description="Disordered" evidence="1">
    <location>
        <begin position="1"/>
        <end position="26"/>
    </location>
</feature>
<sequence length="70" mass="7957">MLLQKQGQENGKKRGRPKKGETTPPSVTVYTVKLVIHPPSDEQLEQLREKPSTFILITNNMNKLETPDVE</sequence>
<keyword evidence="3" id="KW-1185">Reference proteome</keyword>
<evidence type="ECO:0000313" key="3">
    <source>
        <dbReference type="Proteomes" id="UP000621492"/>
    </source>
</evidence>
<protein>
    <submittedName>
        <fullName evidence="2">Uncharacterized protein</fullName>
    </submittedName>
</protein>
<dbReference type="Proteomes" id="UP000621492">
    <property type="component" value="Unassembled WGS sequence"/>
</dbReference>
<reference evidence="2" key="2">
    <citation type="submission" date="2020-09" db="EMBL/GenBank/DDBJ databases">
        <authorList>
            <person name="Sun Q."/>
            <person name="Zhou Y."/>
        </authorList>
    </citation>
    <scope>NUCLEOTIDE SEQUENCE</scope>
    <source>
        <strain evidence="2">CGMCC 1.15454</strain>
    </source>
</reference>
<evidence type="ECO:0000313" key="2">
    <source>
        <dbReference type="EMBL" id="GGB52645.1"/>
    </source>
</evidence>
<gene>
    <name evidence="2" type="ORF">GCM10011409_32790</name>
</gene>